<keyword evidence="2" id="KW-1185">Reference proteome</keyword>
<name>A0ACC6T588_9HYPH</name>
<proteinExistence type="predicted"/>
<dbReference type="Proteomes" id="UP001480082">
    <property type="component" value="Unassembled WGS sequence"/>
</dbReference>
<evidence type="ECO:0000313" key="1">
    <source>
        <dbReference type="EMBL" id="MER9287061.1"/>
    </source>
</evidence>
<reference evidence="1 2" key="1">
    <citation type="journal article" date="2024" name="Proc. Natl. Acad. Sci. U.S.A.">
        <title>The evolutionary genomics of adaptation to stress in wild rhizobium bacteria.</title>
        <authorList>
            <person name="Kehlet-Delgado H."/>
            <person name="Montoya A.P."/>
            <person name="Jensen K.T."/>
            <person name="Wendlandt C.E."/>
            <person name="Dexheimer C."/>
            <person name="Roberts M."/>
            <person name="Torres Martinez L."/>
            <person name="Friesen M.L."/>
            <person name="Griffitts J.S."/>
            <person name="Porter S.S."/>
        </authorList>
    </citation>
    <scope>NUCLEOTIDE SEQUENCE [LARGE SCALE GENOMIC DNA]</scope>
    <source>
        <strain evidence="1 2">M0468</strain>
    </source>
</reference>
<evidence type="ECO:0000313" key="2">
    <source>
        <dbReference type="Proteomes" id="UP001480082"/>
    </source>
</evidence>
<comment type="caution">
    <text evidence="1">The sequence shown here is derived from an EMBL/GenBank/DDBJ whole genome shotgun (WGS) entry which is preliminary data.</text>
</comment>
<gene>
    <name evidence="1" type="ORF">NKI81_24405</name>
</gene>
<dbReference type="EMBL" id="JAMYRI010000017">
    <property type="protein sequence ID" value="MER9287061.1"/>
    <property type="molecule type" value="Genomic_DNA"/>
</dbReference>
<protein>
    <submittedName>
        <fullName evidence="1">Uncharacterized protein</fullName>
    </submittedName>
</protein>
<accession>A0ACC6T588</accession>
<organism evidence="1 2">
    <name type="scientific">Mesorhizobium australicum</name>
    <dbReference type="NCBI Taxonomy" id="536018"/>
    <lineage>
        <taxon>Bacteria</taxon>
        <taxon>Pseudomonadati</taxon>
        <taxon>Pseudomonadota</taxon>
        <taxon>Alphaproteobacteria</taxon>
        <taxon>Hyphomicrobiales</taxon>
        <taxon>Phyllobacteriaceae</taxon>
        <taxon>Mesorhizobium</taxon>
    </lineage>
</organism>
<sequence length="154" mass="16899">MLAPLHDATPKLGPRKLFPLAHNAAFLSNGNADAGARNMAGAVCHQESVENSCSTGKAHLISEAWTRLWLDAWKRDPKIERCHGKGSNLHSFICHHPDFRERASAARGTAIAPVALSHQIEQSDPSGGNLHDAWRSRRDVREPKQSPYLAISPE</sequence>